<name>A0A446CZJ9_9BURK</name>
<organism evidence="1 2">
    <name type="scientific">Achromobacter veterisilvae</name>
    <dbReference type="NCBI Taxonomy" id="2069367"/>
    <lineage>
        <taxon>Bacteria</taxon>
        <taxon>Pseudomonadati</taxon>
        <taxon>Pseudomonadota</taxon>
        <taxon>Betaproteobacteria</taxon>
        <taxon>Burkholderiales</taxon>
        <taxon>Alcaligenaceae</taxon>
        <taxon>Achromobacter</taxon>
    </lineage>
</organism>
<evidence type="ECO:0000313" key="2">
    <source>
        <dbReference type="Proteomes" id="UP000289465"/>
    </source>
</evidence>
<protein>
    <submittedName>
        <fullName evidence="1">Uncharacterized protein</fullName>
    </submittedName>
</protein>
<dbReference type="AlphaFoldDB" id="A0A446CZJ9"/>
<reference evidence="1 2" key="1">
    <citation type="submission" date="2018-07" db="EMBL/GenBank/DDBJ databases">
        <authorList>
            <person name="Peeters C."/>
        </authorList>
    </citation>
    <scope>NUCLEOTIDE SEQUENCE [LARGE SCALE GENOMIC DNA]</scope>
    <source>
        <strain evidence="1 2">LMG 30378</strain>
    </source>
</reference>
<sequence length="100" mass="10381">MTHEKLSPASVAALNGAENSACLAAGHERNHTTGCAAGLAAGRAWFAQIRKTMGDYRDTERSAFVRGLGAEDSDAALASLEFDQGFARAVAEAFSGARHG</sequence>
<dbReference type="Proteomes" id="UP000289465">
    <property type="component" value="Unassembled WGS sequence"/>
</dbReference>
<accession>A0A446CZJ9</accession>
<dbReference type="EMBL" id="UFQC01000048">
    <property type="protein sequence ID" value="SSW73270.1"/>
    <property type="molecule type" value="Genomic_DNA"/>
</dbReference>
<evidence type="ECO:0000313" key="1">
    <source>
        <dbReference type="EMBL" id="SSW73270.1"/>
    </source>
</evidence>
<proteinExistence type="predicted"/>
<gene>
    <name evidence="1" type="ORF">AVE30378_05632</name>
</gene>